<name>A0A644Z7F4_9ZZZZ</name>
<protein>
    <recommendedName>
        <fullName evidence="1">DUF3298 domain-containing protein</fullName>
    </recommendedName>
</protein>
<dbReference type="Pfam" id="PF11738">
    <property type="entry name" value="DUF3298"/>
    <property type="match status" value="1"/>
</dbReference>
<feature type="domain" description="DUF3298" evidence="1">
    <location>
        <begin position="2"/>
        <end position="68"/>
    </location>
</feature>
<gene>
    <name evidence="2" type="ORF">SDC9_83168</name>
</gene>
<proteinExistence type="predicted"/>
<dbReference type="InterPro" id="IPR037126">
    <property type="entry name" value="PdaC/RsiV-like_sf"/>
</dbReference>
<comment type="caution">
    <text evidence="2">The sequence shown here is derived from an EMBL/GenBank/DDBJ whole genome shotgun (WGS) entry which is preliminary data.</text>
</comment>
<sequence length="86" mass="10344">MDYKEIIDKEIENQIKELGKKEKDLDKVYDFYGIKENQKFYLEDEKIVIYFDLYDIAPYAAGIPEFPIIVDNIKNQIKEEYLEVVK</sequence>
<dbReference type="InterPro" id="IPR021729">
    <property type="entry name" value="DUF3298"/>
</dbReference>
<reference evidence="2" key="1">
    <citation type="submission" date="2019-08" db="EMBL/GenBank/DDBJ databases">
        <authorList>
            <person name="Kucharzyk K."/>
            <person name="Murdoch R.W."/>
            <person name="Higgins S."/>
            <person name="Loffler F."/>
        </authorList>
    </citation>
    <scope>NUCLEOTIDE SEQUENCE</scope>
</reference>
<organism evidence="2">
    <name type="scientific">bioreactor metagenome</name>
    <dbReference type="NCBI Taxonomy" id="1076179"/>
    <lineage>
        <taxon>unclassified sequences</taxon>
        <taxon>metagenomes</taxon>
        <taxon>ecological metagenomes</taxon>
    </lineage>
</organism>
<dbReference type="EMBL" id="VSSQ01007650">
    <property type="protein sequence ID" value="MPM36569.1"/>
    <property type="molecule type" value="Genomic_DNA"/>
</dbReference>
<dbReference type="AlphaFoldDB" id="A0A644Z7F4"/>
<accession>A0A644Z7F4</accession>
<evidence type="ECO:0000259" key="1">
    <source>
        <dbReference type="Pfam" id="PF11738"/>
    </source>
</evidence>
<evidence type="ECO:0000313" key="2">
    <source>
        <dbReference type="EMBL" id="MPM36569.1"/>
    </source>
</evidence>
<dbReference type="Gene3D" id="3.90.640.20">
    <property type="entry name" value="Heat-shock cognate protein, ATPase"/>
    <property type="match status" value="1"/>
</dbReference>